<dbReference type="OrthoDB" id="1908535at2759"/>
<dbReference type="Gene3D" id="2.30.30.140">
    <property type="match status" value="1"/>
</dbReference>
<evidence type="ECO:0000313" key="4">
    <source>
        <dbReference type="EMBL" id="VFU45019.1"/>
    </source>
</evidence>
<name>A0A6N2LUC6_SALVM</name>
<organism evidence="4">
    <name type="scientific">Salix viminalis</name>
    <name type="common">Common osier</name>
    <name type="synonym">Basket willow</name>
    <dbReference type="NCBI Taxonomy" id="40686"/>
    <lineage>
        <taxon>Eukaryota</taxon>
        <taxon>Viridiplantae</taxon>
        <taxon>Streptophyta</taxon>
        <taxon>Embryophyta</taxon>
        <taxon>Tracheophyta</taxon>
        <taxon>Spermatophyta</taxon>
        <taxon>Magnoliopsida</taxon>
        <taxon>eudicotyledons</taxon>
        <taxon>Gunneridae</taxon>
        <taxon>Pentapetalae</taxon>
        <taxon>rosids</taxon>
        <taxon>fabids</taxon>
        <taxon>Malpighiales</taxon>
        <taxon>Salicaceae</taxon>
        <taxon>Saliceae</taxon>
        <taxon>Salix</taxon>
    </lineage>
</organism>
<feature type="compositionally biased region" description="Low complexity" evidence="1">
    <location>
        <begin position="432"/>
        <end position="445"/>
    </location>
</feature>
<gene>
    <name evidence="3" type="ORF">OIU85_004490</name>
    <name evidence="4" type="ORF">SVIM_LOCUS279945</name>
</gene>
<dbReference type="EMBL" id="CAADRP010001613">
    <property type="protein sequence ID" value="VFU45019.1"/>
    <property type="molecule type" value="Genomic_DNA"/>
</dbReference>
<feature type="domain" description="PWWP" evidence="2">
    <location>
        <begin position="13"/>
        <end position="68"/>
    </location>
</feature>
<accession>A0A6N2LUC6</accession>
<dbReference type="PANTHER" id="PTHR33697:SF2">
    <property type="entry name" value="T17B22.17 PROTEIN"/>
    <property type="match status" value="1"/>
</dbReference>
<dbReference type="CDD" id="cd05162">
    <property type="entry name" value="PWWP"/>
    <property type="match status" value="1"/>
</dbReference>
<dbReference type="Proteomes" id="UP001151529">
    <property type="component" value="Chromosome 13"/>
</dbReference>
<dbReference type="EMBL" id="JAPFFL010000011">
    <property type="protein sequence ID" value="KAJ6693718.1"/>
    <property type="molecule type" value="Genomic_DNA"/>
</dbReference>
<feature type="compositionally biased region" description="Polar residues" evidence="1">
    <location>
        <begin position="382"/>
        <end position="398"/>
    </location>
</feature>
<evidence type="ECO:0000259" key="2">
    <source>
        <dbReference type="PROSITE" id="PS50812"/>
    </source>
</evidence>
<evidence type="ECO:0000256" key="1">
    <source>
        <dbReference type="SAM" id="MobiDB-lite"/>
    </source>
</evidence>
<proteinExistence type="predicted"/>
<feature type="region of interest" description="Disordered" evidence="1">
    <location>
        <begin position="661"/>
        <end position="686"/>
    </location>
</feature>
<dbReference type="PANTHER" id="PTHR33697">
    <property type="entry name" value="T17B22.17 PROTEIN-RELATED"/>
    <property type="match status" value="1"/>
</dbReference>
<feature type="region of interest" description="Disordered" evidence="1">
    <location>
        <begin position="329"/>
        <end position="399"/>
    </location>
</feature>
<evidence type="ECO:0000313" key="5">
    <source>
        <dbReference type="Proteomes" id="UP001151529"/>
    </source>
</evidence>
<protein>
    <recommendedName>
        <fullName evidence="2">PWWP domain-containing protein</fullName>
    </recommendedName>
</protein>
<dbReference type="PROSITE" id="PS50812">
    <property type="entry name" value="PWWP"/>
    <property type="match status" value="1"/>
</dbReference>
<reference evidence="4" key="1">
    <citation type="submission" date="2019-03" db="EMBL/GenBank/DDBJ databases">
        <authorList>
            <person name="Mank J."/>
            <person name="Almeida P."/>
        </authorList>
    </citation>
    <scope>NUCLEOTIDE SEQUENCE</scope>
    <source>
        <strain evidence="4">78183</strain>
    </source>
</reference>
<dbReference type="InterPro" id="IPR000313">
    <property type="entry name" value="PWWP_dom"/>
</dbReference>
<dbReference type="InterPro" id="IPR044679">
    <property type="entry name" value="PWWP2-like"/>
</dbReference>
<keyword evidence="5" id="KW-1185">Reference proteome</keyword>
<reference evidence="3" key="3">
    <citation type="journal article" date="2023" name="Int. J. Mol. Sci.">
        <title>De Novo Assembly and Annotation of 11 Diverse Shrub Willow (Salix) Genomes Reveals Novel Gene Organization in Sex-Linked Regions.</title>
        <authorList>
            <person name="Hyden B."/>
            <person name="Feng K."/>
            <person name="Yates T.B."/>
            <person name="Jawdy S."/>
            <person name="Cereghino C."/>
            <person name="Smart L.B."/>
            <person name="Muchero W."/>
        </authorList>
    </citation>
    <scope>NUCLEOTIDE SEQUENCE [LARGE SCALE GENOMIC DNA]</scope>
    <source>
        <tissue evidence="3">Shoot tip</tissue>
    </source>
</reference>
<dbReference type="AlphaFoldDB" id="A0A6N2LUC6"/>
<dbReference type="SUPFAM" id="SSF63748">
    <property type="entry name" value="Tudor/PWWP/MBT"/>
    <property type="match status" value="1"/>
</dbReference>
<dbReference type="Pfam" id="PF00855">
    <property type="entry name" value="PWWP"/>
    <property type="match status" value="1"/>
</dbReference>
<evidence type="ECO:0000313" key="3">
    <source>
        <dbReference type="EMBL" id="KAJ6693718.1"/>
    </source>
</evidence>
<feature type="region of interest" description="Disordered" evidence="1">
    <location>
        <begin position="419"/>
        <end position="447"/>
    </location>
</feature>
<reference evidence="3" key="2">
    <citation type="submission" date="2022-11" db="EMBL/GenBank/DDBJ databases">
        <authorList>
            <person name="Hyden B.L."/>
            <person name="Feng K."/>
            <person name="Yates T."/>
            <person name="Jawdy S."/>
            <person name="Smart L.B."/>
            <person name="Muchero W."/>
        </authorList>
    </citation>
    <scope>NUCLEOTIDE SEQUENCE</scope>
    <source>
        <tissue evidence="3">Shoot tip</tissue>
    </source>
</reference>
<feature type="region of interest" description="Disordered" evidence="1">
    <location>
        <begin position="728"/>
        <end position="754"/>
    </location>
</feature>
<sequence>MEESSGTAAAGEIGPIVWVRRRNGSWWPGHIMEADELAEYNLTSPRTGTPVKLLGRDDASVDWYNLEKSKRVKAFRCAEFSDCIKRAESALGMPIKKREKYARREDAILHALELEKQLLIKQGKLGVAQGSPRSKSSGPVKSELGAFSEGLVSNIGKPEDVKSNLPSRGVDTEIADSPLIPLKTKDGDQTVVEDHSEEMLRMRGLQDFRLRTALKRKLSPSVALDGSWRRPIADHKYEDPPNVAPLVEITAHANGKTLFRQMKVVTEVLTGKYLVKGCDGVCFLILALQNIAYLEINHLLQSDCFCYQLSGSEKMRDVFQAKRRVCSNLPADSSDSTDDKELPPSKNKMSSSCFEDRVHSHAGSSNEEESSSGFREDIESDYSGSNYSESVSDSSQTEPDLDKEIAVFSDVAVPIEAEKDVPGQPDAPAQHASTSSDESDASMSSDDMDNLYHDDLFLANEAVSKWQLKGKRNSRYLTQKPVNMEYGKGSNGASHGTFYRMKESFSSQWAYGAHDVNLGRKYIGSRLYCPRNRGYSYSSSLASRDQNNTGRSMIEWEGMGLEDQYTFGRHWEDRGEHSNPIFVGHHPFGGRARSMLIDVDLKVKSCYQKDRVPIVSLISKLDGKAIIGHQILIEAVEDGSSETYFPLNDYYSNEAVDHDEGTSLPPAWRTARRTNSRVPRPHLPSMLGVDAGAEDVPFMDQERSVPFRKSSVGSFSYKANLVRKSLPHISRSSADKKSPRKLPKKVSLPSNQKTRTLSSIGIKQKFATKPMHDTSNGQMDGLIKPETSAPTTVACIPVKLVFSRLLEKINRPPSRTAIKVVVVNMDGDREAS</sequence>